<sequence>RTITSTQRLSIKEDASRTPEQIEASKQEQLKEQARGQGRWREDLASHGESSIAADKQGVADHSEHMKELQDQGKKKGEEGAL</sequence>
<organism evidence="2 3">
    <name type="scientific">Decorospora gaudefroyi</name>
    <dbReference type="NCBI Taxonomy" id="184978"/>
    <lineage>
        <taxon>Eukaryota</taxon>
        <taxon>Fungi</taxon>
        <taxon>Dikarya</taxon>
        <taxon>Ascomycota</taxon>
        <taxon>Pezizomycotina</taxon>
        <taxon>Dothideomycetes</taxon>
        <taxon>Pleosporomycetidae</taxon>
        <taxon>Pleosporales</taxon>
        <taxon>Pleosporineae</taxon>
        <taxon>Pleosporaceae</taxon>
        <taxon>Decorospora</taxon>
    </lineage>
</organism>
<gene>
    <name evidence="2" type="ORF">BDW02DRAFT_459886</name>
</gene>
<proteinExistence type="predicted"/>
<dbReference type="Proteomes" id="UP000800040">
    <property type="component" value="Unassembled WGS sequence"/>
</dbReference>
<feature type="non-terminal residue" evidence="2">
    <location>
        <position position="82"/>
    </location>
</feature>
<feature type="compositionally biased region" description="Basic and acidic residues" evidence="1">
    <location>
        <begin position="23"/>
        <end position="46"/>
    </location>
</feature>
<accession>A0A6A5K6F9</accession>
<keyword evidence="3" id="KW-1185">Reference proteome</keyword>
<dbReference type="EMBL" id="ML975330">
    <property type="protein sequence ID" value="KAF1832808.1"/>
    <property type="molecule type" value="Genomic_DNA"/>
</dbReference>
<reference evidence="2" key="1">
    <citation type="submission" date="2020-01" db="EMBL/GenBank/DDBJ databases">
        <authorList>
            <consortium name="DOE Joint Genome Institute"/>
            <person name="Haridas S."/>
            <person name="Albert R."/>
            <person name="Binder M."/>
            <person name="Bloem J."/>
            <person name="Labutti K."/>
            <person name="Salamov A."/>
            <person name="Andreopoulos B."/>
            <person name="Baker S.E."/>
            <person name="Barry K."/>
            <person name="Bills G."/>
            <person name="Bluhm B.H."/>
            <person name="Cannon C."/>
            <person name="Castanera R."/>
            <person name="Culley D.E."/>
            <person name="Daum C."/>
            <person name="Ezra D."/>
            <person name="Gonzalez J.B."/>
            <person name="Henrissat B."/>
            <person name="Kuo A."/>
            <person name="Liang C."/>
            <person name="Lipzen A."/>
            <person name="Lutzoni F."/>
            <person name="Magnuson J."/>
            <person name="Mondo S."/>
            <person name="Nolan M."/>
            <person name="Ohm R."/>
            <person name="Pangilinan J."/>
            <person name="Park H.-J."/>
            <person name="Ramirez L."/>
            <person name="Alfaro M."/>
            <person name="Sun H."/>
            <person name="Tritt A."/>
            <person name="Yoshinaga Y."/>
            <person name="Zwiers L.-H."/>
            <person name="Turgeon B.G."/>
            <person name="Goodwin S.B."/>
            <person name="Spatafora J.W."/>
            <person name="Crous P.W."/>
            <person name="Grigoriev I.V."/>
        </authorList>
    </citation>
    <scope>NUCLEOTIDE SEQUENCE</scope>
    <source>
        <strain evidence="2">P77</strain>
    </source>
</reference>
<evidence type="ECO:0000256" key="1">
    <source>
        <dbReference type="SAM" id="MobiDB-lite"/>
    </source>
</evidence>
<name>A0A6A5K6F9_9PLEO</name>
<protein>
    <submittedName>
        <fullName evidence="2">Uncharacterized protein</fullName>
    </submittedName>
</protein>
<dbReference type="AlphaFoldDB" id="A0A6A5K6F9"/>
<feature type="non-terminal residue" evidence="2">
    <location>
        <position position="1"/>
    </location>
</feature>
<evidence type="ECO:0000313" key="3">
    <source>
        <dbReference type="Proteomes" id="UP000800040"/>
    </source>
</evidence>
<feature type="region of interest" description="Disordered" evidence="1">
    <location>
        <begin position="1"/>
        <end position="82"/>
    </location>
</feature>
<feature type="compositionally biased region" description="Basic and acidic residues" evidence="1">
    <location>
        <begin position="58"/>
        <end position="82"/>
    </location>
</feature>
<evidence type="ECO:0000313" key="2">
    <source>
        <dbReference type="EMBL" id="KAF1832808.1"/>
    </source>
</evidence>
<dbReference type="OrthoDB" id="529205at2759"/>